<dbReference type="SMART" id="SM00304">
    <property type="entry name" value="HAMP"/>
    <property type="match status" value="1"/>
</dbReference>
<dbReference type="InterPro" id="IPR050428">
    <property type="entry name" value="TCS_sensor_his_kinase"/>
</dbReference>
<dbReference type="GO" id="GO:0005886">
    <property type="term" value="C:plasma membrane"/>
    <property type="evidence" value="ECO:0007669"/>
    <property type="project" value="UniProtKB-SubCell"/>
</dbReference>
<evidence type="ECO:0000256" key="5">
    <source>
        <dbReference type="ARBA" id="ARBA00022679"/>
    </source>
</evidence>
<feature type="transmembrane region" description="Helical" evidence="11">
    <location>
        <begin position="146"/>
        <end position="166"/>
    </location>
</feature>
<dbReference type="Gene3D" id="1.10.287.130">
    <property type="match status" value="1"/>
</dbReference>
<evidence type="ECO:0000313" key="14">
    <source>
        <dbReference type="EMBL" id="SDY81060.1"/>
    </source>
</evidence>
<accession>A0A1H3MX75</accession>
<evidence type="ECO:0000256" key="4">
    <source>
        <dbReference type="ARBA" id="ARBA00022553"/>
    </source>
</evidence>
<protein>
    <recommendedName>
        <fullName evidence="3">histidine kinase</fullName>
        <ecNumber evidence="3">2.7.13.3</ecNumber>
    </recommendedName>
</protein>
<evidence type="ECO:0000256" key="9">
    <source>
        <dbReference type="ARBA" id="ARBA00023012"/>
    </source>
</evidence>
<name>A0A1H3MX75_9PSEU</name>
<dbReference type="RefSeq" id="WP_091294358.1">
    <property type="nucleotide sequence ID" value="NZ_FNON01000007.1"/>
</dbReference>
<dbReference type="Proteomes" id="UP000199515">
    <property type="component" value="Unassembled WGS sequence"/>
</dbReference>
<keyword evidence="5" id="KW-0808">Transferase</keyword>
<evidence type="ECO:0000256" key="1">
    <source>
        <dbReference type="ARBA" id="ARBA00000085"/>
    </source>
</evidence>
<dbReference type="InterPro" id="IPR003660">
    <property type="entry name" value="HAMP_dom"/>
</dbReference>
<evidence type="ECO:0000259" key="13">
    <source>
        <dbReference type="PROSITE" id="PS50885"/>
    </source>
</evidence>
<evidence type="ECO:0000256" key="6">
    <source>
        <dbReference type="ARBA" id="ARBA00022692"/>
    </source>
</evidence>
<dbReference type="PROSITE" id="PS50885">
    <property type="entry name" value="HAMP"/>
    <property type="match status" value="1"/>
</dbReference>
<comment type="subcellular location">
    <subcellularLocation>
        <location evidence="2">Cell membrane</location>
    </subcellularLocation>
</comment>
<dbReference type="Pfam" id="PF02518">
    <property type="entry name" value="HATPase_c"/>
    <property type="match status" value="1"/>
</dbReference>
<organism evidence="14 15">
    <name type="scientific">Amycolatopsis xylanica</name>
    <dbReference type="NCBI Taxonomy" id="589385"/>
    <lineage>
        <taxon>Bacteria</taxon>
        <taxon>Bacillati</taxon>
        <taxon>Actinomycetota</taxon>
        <taxon>Actinomycetes</taxon>
        <taxon>Pseudonocardiales</taxon>
        <taxon>Pseudonocardiaceae</taxon>
        <taxon>Amycolatopsis</taxon>
    </lineage>
</organism>
<dbReference type="Gene3D" id="6.10.340.10">
    <property type="match status" value="1"/>
</dbReference>
<keyword evidence="10 11" id="KW-0472">Membrane</keyword>
<dbReference type="PANTHER" id="PTHR45436:SF5">
    <property type="entry name" value="SENSOR HISTIDINE KINASE TRCS"/>
    <property type="match status" value="1"/>
</dbReference>
<dbReference type="InterPro" id="IPR005467">
    <property type="entry name" value="His_kinase_dom"/>
</dbReference>
<dbReference type="PRINTS" id="PR00344">
    <property type="entry name" value="BCTRLSENSOR"/>
</dbReference>
<dbReference type="InterPro" id="IPR036890">
    <property type="entry name" value="HATPase_C_sf"/>
</dbReference>
<dbReference type="STRING" id="589385.SAMN05421504_10736"/>
<dbReference type="PANTHER" id="PTHR45436">
    <property type="entry name" value="SENSOR HISTIDINE KINASE YKOH"/>
    <property type="match status" value="1"/>
</dbReference>
<keyword evidence="8 11" id="KW-1133">Transmembrane helix</keyword>
<keyword evidence="4" id="KW-0597">Phosphoprotein</keyword>
<evidence type="ECO:0000256" key="10">
    <source>
        <dbReference type="ARBA" id="ARBA00023136"/>
    </source>
</evidence>
<evidence type="ECO:0000256" key="3">
    <source>
        <dbReference type="ARBA" id="ARBA00012438"/>
    </source>
</evidence>
<dbReference type="SMART" id="SM00388">
    <property type="entry name" value="HisKA"/>
    <property type="match status" value="1"/>
</dbReference>
<sequence length="431" mass="45931">MRRRIVTLAVTAAMLAIFLFGLPLGFGVVKFYRASEYSELERAADSVMVAVAPDLVEGIPPTRLPKLDAEESEARVGVYTPDGTLLIGDGPKKADHVVMKARSSDWASGDVGDQLVVAVPVVNGEELSGMVRAAIPQSQLYRHVGVTWLGMLGLAAVAIATTWLVARRLAARLARPLEELSAAAERLGEGDFTVRARRAGLPETDRVAETLDTTAERIRETLEREQAFAANASHQLRTPLTGLRLQLEAALESPDMDPRHAIAAGISSADRLERTIDDLIALSRQSRKPDTPLDLHALLAELRPGWEQLLDGRGLRVVTSDTWPPRASAAAVRQVLGVLVDNAVNHGSGTVTVTVREAGDAIAVDVSDEGAGIDGEVDLFALAHTTAEGHGIGLALARSLAEAEGGRLRLTRPKPPTFTLLLPGEDPADGD</sequence>
<keyword evidence="7 14" id="KW-0418">Kinase</keyword>
<comment type="catalytic activity">
    <reaction evidence="1">
        <text>ATP + protein L-histidine = ADP + protein N-phospho-L-histidine.</text>
        <dbReference type="EC" id="2.7.13.3"/>
    </reaction>
</comment>
<dbReference type="Pfam" id="PF00672">
    <property type="entry name" value="HAMP"/>
    <property type="match status" value="1"/>
</dbReference>
<dbReference type="GO" id="GO:0000155">
    <property type="term" value="F:phosphorelay sensor kinase activity"/>
    <property type="evidence" value="ECO:0007669"/>
    <property type="project" value="InterPro"/>
</dbReference>
<keyword evidence="6 11" id="KW-0812">Transmembrane</keyword>
<evidence type="ECO:0000256" key="11">
    <source>
        <dbReference type="SAM" id="Phobius"/>
    </source>
</evidence>
<dbReference type="InterPro" id="IPR003594">
    <property type="entry name" value="HATPase_dom"/>
</dbReference>
<dbReference type="PROSITE" id="PS50109">
    <property type="entry name" value="HIS_KIN"/>
    <property type="match status" value="1"/>
</dbReference>
<dbReference type="CDD" id="cd00082">
    <property type="entry name" value="HisKA"/>
    <property type="match status" value="1"/>
</dbReference>
<keyword evidence="15" id="KW-1185">Reference proteome</keyword>
<dbReference type="EC" id="2.7.13.3" evidence="3"/>
<dbReference type="SUPFAM" id="SSF158472">
    <property type="entry name" value="HAMP domain-like"/>
    <property type="match status" value="1"/>
</dbReference>
<evidence type="ECO:0000259" key="12">
    <source>
        <dbReference type="PROSITE" id="PS50109"/>
    </source>
</evidence>
<dbReference type="CDD" id="cd06225">
    <property type="entry name" value="HAMP"/>
    <property type="match status" value="1"/>
</dbReference>
<feature type="domain" description="Histidine kinase" evidence="12">
    <location>
        <begin position="231"/>
        <end position="426"/>
    </location>
</feature>
<evidence type="ECO:0000313" key="15">
    <source>
        <dbReference type="Proteomes" id="UP000199515"/>
    </source>
</evidence>
<gene>
    <name evidence="14" type="ORF">SAMN05421504_10736</name>
</gene>
<dbReference type="SUPFAM" id="SSF55874">
    <property type="entry name" value="ATPase domain of HSP90 chaperone/DNA topoisomerase II/histidine kinase"/>
    <property type="match status" value="1"/>
</dbReference>
<dbReference type="Pfam" id="PF00512">
    <property type="entry name" value="HisKA"/>
    <property type="match status" value="1"/>
</dbReference>
<dbReference type="OrthoDB" id="5499837at2"/>
<dbReference type="SUPFAM" id="SSF47384">
    <property type="entry name" value="Homodimeric domain of signal transducing histidine kinase"/>
    <property type="match status" value="1"/>
</dbReference>
<feature type="domain" description="HAMP" evidence="13">
    <location>
        <begin position="171"/>
        <end position="223"/>
    </location>
</feature>
<dbReference type="InterPro" id="IPR003661">
    <property type="entry name" value="HisK_dim/P_dom"/>
</dbReference>
<dbReference type="AlphaFoldDB" id="A0A1H3MX75"/>
<evidence type="ECO:0000256" key="2">
    <source>
        <dbReference type="ARBA" id="ARBA00004236"/>
    </source>
</evidence>
<evidence type="ECO:0000256" key="8">
    <source>
        <dbReference type="ARBA" id="ARBA00022989"/>
    </source>
</evidence>
<dbReference type="InterPro" id="IPR004358">
    <property type="entry name" value="Sig_transdc_His_kin-like_C"/>
</dbReference>
<keyword evidence="9" id="KW-0902">Two-component regulatory system</keyword>
<evidence type="ECO:0000256" key="7">
    <source>
        <dbReference type="ARBA" id="ARBA00022777"/>
    </source>
</evidence>
<dbReference type="InterPro" id="IPR036097">
    <property type="entry name" value="HisK_dim/P_sf"/>
</dbReference>
<proteinExistence type="predicted"/>
<reference evidence="14 15" key="1">
    <citation type="submission" date="2016-10" db="EMBL/GenBank/DDBJ databases">
        <authorList>
            <person name="de Groot N.N."/>
        </authorList>
    </citation>
    <scope>NUCLEOTIDE SEQUENCE [LARGE SCALE GENOMIC DNA]</scope>
    <source>
        <strain evidence="14 15">CPCC 202699</strain>
    </source>
</reference>
<dbReference type="SMART" id="SM00387">
    <property type="entry name" value="HATPase_c"/>
    <property type="match status" value="1"/>
</dbReference>
<dbReference type="Gene3D" id="3.30.565.10">
    <property type="entry name" value="Histidine kinase-like ATPase, C-terminal domain"/>
    <property type="match status" value="1"/>
</dbReference>
<dbReference type="EMBL" id="FNON01000007">
    <property type="protein sequence ID" value="SDY81060.1"/>
    <property type="molecule type" value="Genomic_DNA"/>
</dbReference>